<reference evidence="3" key="1">
    <citation type="submission" date="2023-03" db="EMBL/GenBank/DDBJ databases">
        <authorList>
            <person name="Julca I."/>
        </authorList>
    </citation>
    <scope>NUCLEOTIDE SEQUENCE</scope>
</reference>
<name>A0AAV1CNP6_OLDCO</name>
<keyword evidence="4" id="KW-1185">Reference proteome</keyword>
<evidence type="ECO:0000313" key="4">
    <source>
        <dbReference type="Proteomes" id="UP001161247"/>
    </source>
</evidence>
<protein>
    <submittedName>
        <fullName evidence="3">OLC1v1032429C1</fullName>
    </submittedName>
</protein>
<feature type="signal peptide" evidence="2">
    <location>
        <begin position="1"/>
        <end position="30"/>
    </location>
</feature>
<accession>A0AAV1CNP6</accession>
<evidence type="ECO:0000313" key="3">
    <source>
        <dbReference type="EMBL" id="CAI9096324.1"/>
    </source>
</evidence>
<gene>
    <name evidence="3" type="ORF">OLC1_LOCUS7107</name>
</gene>
<dbReference type="AlphaFoldDB" id="A0AAV1CNP6"/>
<feature type="region of interest" description="Disordered" evidence="1">
    <location>
        <begin position="32"/>
        <end position="51"/>
    </location>
</feature>
<keyword evidence="2" id="KW-0732">Signal</keyword>
<feature type="chain" id="PRO_5043505500" evidence="2">
    <location>
        <begin position="31"/>
        <end position="51"/>
    </location>
</feature>
<dbReference type="EMBL" id="OX459119">
    <property type="protein sequence ID" value="CAI9096324.1"/>
    <property type="molecule type" value="Genomic_DNA"/>
</dbReference>
<evidence type="ECO:0000256" key="2">
    <source>
        <dbReference type="SAM" id="SignalP"/>
    </source>
</evidence>
<dbReference type="Proteomes" id="UP001161247">
    <property type="component" value="Chromosome 2"/>
</dbReference>
<proteinExistence type="predicted"/>
<sequence length="51" mass="5469">MARRRGGTMQLYLLFLILVIFTLLVSFGQATGDKAGSEGGDKSPSGPRRAK</sequence>
<evidence type="ECO:0000256" key="1">
    <source>
        <dbReference type="SAM" id="MobiDB-lite"/>
    </source>
</evidence>
<organism evidence="3 4">
    <name type="scientific">Oldenlandia corymbosa var. corymbosa</name>
    <dbReference type="NCBI Taxonomy" id="529605"/>
    <lineage>
        <taxon>Eukaryota</taxon>
        <taxon>Viridiplantae</taxon>
        <taxon>Streptophyta</taxon>
        <taxon>Embryophyta</taxon>
        <taxon>Tracheophyta</taxon>
        <taxon>Spermatophyta</taxon>
        <taxon>Magnoliopsida</taxon>
        <taxon>eudicotyledons</taxon>
        <taxon>Gunneridae</taxon>
        <taxon>Pentapetalae</taxon>
        <taxon>asterids</taxon>
        <taxon>lamiids</taxon>
        <taxon>Gentianales</taxon>
        <taxon>Rubiaceae</taxon>
        <taxon>Rubioideae</taxon>
        <taxon>Spermacoceae</taxon>
        <taxon>Hedyotis-Oldenlandia complex</taxon>
        <taxon>Oldenlandia</taxon>
    </lineage>
</organism>